<dbReference type="Pfam" id="PF01590">
    <property type="entry name" value="GAF"/>
    <property type="match status" value="1"/>
</dbReference>
<evidence type="ECO:0000313" key="6">
    <source>
        <dbReference type="Proteomes" id="UP000268084"/>
    </source>
</evidence>
<dbReference type="GO" id="GO:0016020">
    <property type="term" value="C:membrane"/>
    <property type="evidence" value="ECO:0007669"/>
    <property type="project" value="InterPro"/>
</dbReference>
<dbReference type="GO" id="GO:0046983">
    <property type="term" value="F:protein dimerization activity"/>
    <property type="evidence" value="ECO:0007669"/>
    <property type="project" value="InterPro"/>
</dbReference>
<evidence type="ECO:0000256" key="3">
    <source>
        <dbReference type="ARBA" id="ARBA00023012"/>
    </source>
</evidence>
<dbReference type="RefSeq" id="WP_124797891.1">
    <property type="nucleotide sequence ID" value="NZ_CP034170.1"/>
</dbReference>
<keyword evidence="1" id="KW-0808">Transferase</keyword>
<dbReference type="InterPro" id="IPR036890">
    <property type="entry name" value="HATPase_C_sf"/>
</dbReference>
<dbReference type="InterPro" id="IPR050482">
    <property type="entry name" value="Sensor_HK_TwoCompSys"/>
</dbReference>
<dbReference type="AlphaFoldDB" id="A0A3G8ZT23"/>
<accession>A0A3G8ZT23</accession>
<keyword evidence="3" id="KW-0902">Two-component regulatory system</keyword>
<dbReference type="GO" id="GO:0000155">
    <property type="term" value="F:phosphorelay sensor kinase activity"/>
    <property type="evidence" value="ECO:0007669"/>
    <property type="project" value="InterPro"/>
</dbReference>
<keyword evidence="2" id="KW-0418">Kinase</keyword>
<dbReference type="Pfam" id="PF02518">
    <property type="entry name" value="HATPase_c"/>
    <property type="match status" value="1"/>
</dbReference>
<dbReference type="Proteomes" id="UP000268084">
    <property type="component" value="Chromosome"/>
</dbReference>
<dbReference type="Pfam" id="PF13185">
    <property type="entry name" value="GAF_2"/>
    <property type="match status" value="1"/>
</dbReference>
<dbReference type="InterPro" id="IPR003594">
    <property type="entry name" value="HATPase_dom"/>
</dbReference>
<dbReference type="SMART" id="SM00065">
    <property type="entry name" value="GAF"/>
    <property type="match status" value="2"/>
</dbReference>
<dbReference type="Gene3D" id="1.20.5.1930">
    <property type="match status" value="1"/>
</dbReference>
<evidence type="ECO:0000256" key="1">
    <source>
        <dbReference type="ARBA" id="ARBA00022679"/>
    </source>
</evidence>
<feature type="domain" description="GAF" evidence="4">
    <location>
        <begin position="9"/>
        <end position="156"/>
    </location>
</feature>
<proteinExistence type="predicted"/>
<organism evidence="5 6">
    <name type="scientific">Nakamurella antarctica</name>
    <dbReference type="NCBI Taxonomy" id="1902245"/>
    <lineage>
        <taxon>Bacteria</taxon>
        <taxon>Bacillati</taxon>
        <taxon>Actinomycetota</taxon>
        <taxon>Actinomycetes</taxon>
        <taxon>Nakamurellales</taxon>
        <taxon>Nakamurellaceae</taxon>
        <taxon>Nakamurella</taxon>
    </lineage>
</organism>
<dbReference type="Gene3D" id="3.30.450.40">
    <property type="match status" value="2"/>
</dbReference>
<dbReference type="PANTHER" id="PTHR24421">
    <property type="entry name" value="NITRATE/NITRITE SENSOR PROTEIN NARX-RELATED"/>
    <property type="match status" value="1"/>
</dbReference>
<dbReference type="Gene3D" id="3.30.565.10">
    <property type="entry name" value="Histidine kinase-like ATPase, C-terminal domain"/>
    <property type="match status" value="1"/>
</dbReference>
<reference evidence="5 6" key="1">
    <citation type="submission" date="2018-11" db="EMBL/GenBank/DDBJ databases">
        <authorList>
            <person name="Da X."/>
        </authorList>
    </citation>
    <scope>NUCLEOTIDE SEQUENCE [LARGE SCALE GENOMIC DNA]</scope>
    <source>
        <strain evidence="5 6">S14-144</strain>
    </source>
</reference>
<reference evidence="5 6" key="2">
    <citation type="submission" date="2018-12" db="EMBL/GenBank/DDBJ databases">
        <title>Nakamurella antarcticus sp. nov., isolated from Antarctica South Shetland Islands soil.</title>
        <authorList>
            <person name="Peng F."/>
        </authorList>
    </citation>
    <scope>NUCLEOTIDE SEQUENCE [LARGE SCALE GENOMIC DNA]</scope>
    <source>
        <strain evidence="5 6">S14-144</strain>
    </source>
</reference>
<sequence>MLSVATGLELEQTYERIVEAATDLVGARYGALGVLAPDGTLSQFIHCGMEPGAVDRIGALPTGCGILGIVFSNDAPMRMHDLTQHPAHVSFPAHHPRMTTFLGVPLRVRGQLFGHLYLTEKHDEGGFTADDEVLVHALATAAGIAIENARLYEAVRQRQRWLEVSGEITIEILDGTTTDDSLRLIAERALELIGADQTAILLPDPPENACSAKHLVIAMSVGKDGDAVIGRIVPVAGSTTGMVFSDGVPRSVPRLTYDVGVGESKIFGPAMAVPLRTGDTISGVLLAVRAPSSELFNPEQLQIAASFAVQAALALQRAQSQAQRQEASVIAVREQIARDLHDQVIQRLFAIGLAMQGTQRRTASIEVSQRLDEHIDRLQEVIADIRGTIFDLEIDSAQPPKLRVVLNKAVIELTENSGVLPTVLISGPIGIVSAGLRSDAQAVVREAVSNVVRHARASSVTVSIKVADELIINVRDNGIGIPASSTPRGLKNLEYRAKEAGGSFSIGNHPDGGTELTWQAPFV</sequence>
<dbReference type="OrthoDB" id="5241249at2"/>
<dbReference type="InterPro" id="IPR029016">
    <property type="entry name" value="GAF-like_dom_sf"/>
</dbReference>
<dbReference type="KEGG" id="nak:EH165_02575"/>
<feature type="domain" description="GAF" evidence="4">
    <location>
        <begin position="177"/>
        <end position="325"/>
    </location>
</feature>
<dbReference type="PANTHER" id="PTHR24421:SF56">
    <property type="entry name" value="OXYGEN SENSOR HISTIDINE KINASE RESPONSE REGULATOR DOST"/>
    <property type="match status" value="1"/>
</dbReference>
<dbReference type="Pfam" id="PF07730">
    <property type="entry name" value="HisKA_3"/>
    <property type="match status" value="1"/>
</dbReference>
<dbReference type="InterPro" id="IPR003018">
    <property type="entry name" value="GAF"/>
</dbReference>
<protein>
    <submittedName>
        <fullName evidence="5">GAF domain-containing protein</fullName>
    </submittedName>
</protein>
<evidence type="ECO:0000259" key="4">
    <source>
        <dbReference type="SMART" id="SM00065"/>
    </source>
</evidence>
<dbReference type="InterPro" id="IPR011712">
    <property type="entry name" value="Sig_transdc_His_kin_sub3_dim/P"/>
</dbReference>
<keyword evidence="6" id="KW-1185">Reference proteome</keyword>
<dbReference type="EMBL" id="CP034170">
    <property type="protein sequence ID" value="AZI57206.1"/>
    <property type="molecule type" value="Genomic_DNA"/>
</dbReference>
<evidence type="ECO:0000256" key="2">
    <source>
        <dbReference type="ARBA" id="ARBA00022777"/>
    </source>
</evidence>
<gene>
    <name evidence="5" type="ORF">EH165_02575</name>
</gene>
<name>A0A3G8ZT23_9ACTN</name>
<dbReference type="CDD" id="cd16917">
    <property type="entry name" value="HATPase_UhpB-NarQ-NarX-like"/>
    <property type="match status" value="1"/>
</dbReference>
<dbReference type="SUPFAM" id="SSF55781">
    <property type="entry name" value="GAF domain-like"/>
    <property type="match status" value="2"/>
</dbReference>
<evidence type="ECO:0000313" key="5">
    <source>
        <dbReference type="EMBL" id="AZI57206.1"/>
    </source>
</evidence>
<dbReference type="SUPFAM" id="SSF55874">
    <property type="entry name" value="ATPase domain of HSP90 chaperone/DNA topoisomerase II/histidine kinase"/>
    <property type="match status" value="1"/>
</dbReference>